<dbReference type="RefSeq" id="WP_379760774.1">
    <property type="nucleotide sequence ID" value="NZ_JBHSMR010000014.1"/>
</dbReference>
<organism evidence="1 2">
    <name type="scientific">Massilia suwonensis</name>
    <dbReference type="NCBI Taxonomy" id="648895"/>
    <lineage>
        <taxon>Bacteria</taxon>
        <taxon>Pseudomonadati</taxon>
        <taxon>Pseudomonadota</taxon>
        <taxon>Betaproteobacteria</taxon>
        <taxon>Burkholderiales</taxon>
        <taxon>Oxalobacteraceae</taxon>
        <taxon>Telluria group</taxon>
        <taxon>Massilia</taxon>
    </lineage>
</organism>
<reference evidence="2" key="1">
    <citation type="journal article" date="2019" name="Int. J. Syst. Evol. Microbiol.">
        <title>The Global Catalogue of Microorganisms (GCM) 10K type strain sequencing project: providing services to taxonomists for standard genome sequencing and annotation.</title>
        <authorList>
            <consortium name="The Broad Institute Genomics Platform"/>
            <consortium name="The Broad Institute Genome Sequencing Center for Infectious Disease"/>
            <person name="Wu L."/>
            <person name="Ma J."/>
        </authorList>
    </citation>
    <scope>NUCLEOTIDE SEQUENCE [LARGE SCALE GENOMIC DNA]</scope>
    <source>
        <strain evidence="2">CCUG 43111</strain>
    </source>
</reference>
<protein>
    <submittedName>
        <fullName evidence="1">Uncharacterized protein</fullName>
    </submittedName>
</protein>
<dbReference type="EMBL" id="JBHSMR010000014">
    <property type="protein sequence ID" value="MFC5480861.1"/>
    <property type="molecule type" value="Genomic_DNA"/>
</dbReference>
<accession>A0ABW0MVC6</accession>
<evidence type="ECO:0000313" key="2">
    <source>
        <dbReference type="Proteomes" id="UP001596101"/>
    </source>
</evidence>
<comment type="caution">
    <text evidence="1">The sequence shown here is derived from an EMBL/GenBank/DDBJ whole genome shotgun (WGS) entry which is preliminary data.</text>
</comment>
<proteinExistence type="predicted"/>
<evidence type="ECO:0000313" key="1">
    <source>
        <dbReference type="EMBL" id="MFC5480861.1"/>
    </source>
</evidence>
<sequence>MADEKAKADPLDAATDVVAGALAGAVVAEDKAAAAPKAPAAKDGGLASVAQIVELADQLSACADQLHERIMRDIKVYDGRAVPAHVQATARALLEDELLLRQRANGLYADAATFVVKSLGKSQQNVVALTSAAAEKIRKIALIGDVTGLVAGLLSLAGAAATGQAAPIILALEKIQTHVKDIKAHQAPAAKPA</sequence>
<gene>
    <name evidence="1" type="ORF">ACFPQ5_21880</name>
</gene>
<dbReference type="Proteomes" id="UP001596101">
    <property type="component" value="Unassembled WGS sequence"/>
</dbReference>
<keyword evidence="2" id="KW-1185">Reference proteome</keyword>
<name>A0ABW0MVC6_9BURK</name>